<organism evidence="2 3">
    <name type="scientific">Paracoccus lutimaris</name>
    <dbReference type="NCBI Taxonomy" id="1490030"/>
    <lineage>
        <taxon>Bacteria</taxon>
        <taxon>Pseudomonadati</taxon>
        <taxon>Pseudomonadota</taxon>
        <taxon>Alphaproteobacteria</taxon>
        <taxon>Rhodobacterales</taxon>
        <taxon>Paracoccaceae</taxon>
        <taxon>Paracoccus</taxon>
    </lineage>
</organism>
<dbReference type="RefSeq" id="WP_114350966.1">
    <property type="nucleotide sequence ID" value="NZ_QPJL01000053.1"/>
</dbReference>
<dbReference type="Pfam" id="PF12728">
    <property type="entry name" value="HTH_17"/>
    <property type="match status" value="1"/>
</dbReference>
<dbReference type="SUPFAM" id="SSF46955">
    <property type="entry name" value="Putative DNA-binding domain"/>
    <property type="match status" value="1"/>
</dbReference>
<evidence type="ECO:0000313" key="2">
    <source>
        <dbReference type="EMBL" id="RCW77911.1"/>
    </source>
</evidence>
<feature type="domain" description="Helix-turn-helix" evidence="1">
    <location>
        <begin position="27"/>
        <end position="71"/>
    </location>
</feature>
<proteinExistence type="predicted"/>
<dbReference type="InterPro" id="IPR036388">
    <property type="entry name" value="WH-like_DNA-bd_sf"/>
</dbReference>
<dbReference type="InterPro" id="IPR009061">
    <property type="entry name" value="DNA-bd_dom_put_sf"/>
</dbReference>
<evidence type="ECO:0000313" key="3">
    <source>
        <dbReference type="Proteomes" id="UP000253345"/>
    </source>
</evidence>
<reference evidence="2 3" key="1">
    <citation type="submission" date="2018-07" db="EMBL/GenBank/DDBJ databases">
        <title>Genomic Encyclopedia of Type Strains, Phase III (KMG-III): the genomes of soil and plant-associated and newly described type strains.</title>
        <authorList>
            <person name="Whitman W."/>
        </authorList>
    </citation>
    <scope>NUCLEOTIDE SEQUENCE [LARGE SCALE GENOMIC DNA]</scope>
    <source>
        <strain evidence="2 3">CECT 8525</strain>
    </source>
</reference>
<dbReference type="InterPro" id="IPR041657">
    <property type="entry name" value="HTH_17"/>
</dbReference>
<dbReference type="EMBL" id="QPJL01000053">
    <property type="protein sequence ID" value="RCW77911.1"/>
    <property type="molecule type" value="Genomic_DNA"/>
</dbReference>
<comment type="caution">
    <text evidence="2">The sequence shown here is derived from an EMBL/GenBank/DDBJ whole genome shotgun (WGS) entry which is preliminary data.</text>
</comment>
<protein>
    <submittedName>
        <fullName evidence="2">Helix-turn-helix protein</fullName>
    </submittedName>
</protein>
<dbReference type="AlphaFoldDB" id="A0A368YCD1"/>
<accession>A0A368YCD1</accession>
<dbReference type="Gene3D" id="1.10.10.10">
    <property type="entry name" value="Winged helix-like DNA-binding domain superfamily/Winged helix DNA-binding domain"/>
    <property type="match status" value="1"/>
</dbReference>
<name>A0A368YCD1_9RHOB</name>
<dbReference type="Proteomes" id="UP000253345">
    <property type="component" value="Unassembled WGS sequence"/>
</dbReference>
<gene>
    <name evidence="2" type="ORF">DFP89_1537</name>
</gene>
<evidence type="ECO:0000259" key="1">
    <source>
        <dbReference type="Pfam" id="PF12728"/>
    </source>
</evidence>
<dbReference type="OrthoDB" id="6059216at2"/>
<keyword evidence="3" id="KW-1185">Reference proteome</keyword>
<sequence length="86" mass="9969">MPHLGSMPDRQDKPRTLLVGWISRLDLALELGLSVDTLRRWEAMRTGPPCVRAGRKVYYRRAAVEEWLEEQELAAPRRRRAGGRRS</sequence>